<dbReference type="GO" id="GO:1990316">
    <property type="term" value="C:Atg1/ULK1 kinase complex"/>
    <property type="evidence" value="ECO:0007669"/>
    <property type="project" value="InterPro"/>
</dbReference>
<evidence type="ECO:0000259" key="6">
    <source>
        <dbReference type="Pfam" id="PF12923"/>
    </source>
</evidence>
<feature type="compositionally biased region" description="Polar residues" evidence="3">
    <location>
        <begin position="633"/>
        <end position="643"/>
    </location>
</feature>
<dbReference type="GO" id="GO:0005829">
    <property type="term" value="C:cytosol"/>
    <property type="evidence" value="ECO:0007669"/>
    <property type="project" value="TreeGrafter"/>
</dbReference>
<dbReference type="GO" id="GO:0016787">
    <property type="term" value="F:hydrolase activity"/>
    <property type="evidence" value="ECO:0007669"/>
    <property type="project" value="UniProtKB-KW"/>
</dbReference>
<dbReference type="InterPro" id="IPR024326">
    <property type="entry name" value="RRP7_C"/>
</dbReference>
<keyword evidence="1" id="KW-0378">Hydrolase</keyword>
<feature type="compositionally biased region" description="Polar residues" evidence="3">
    <location>
        <begin position="599"/>
        <end position="617"/>
    </location>
</feature>
<dbReference type="GO" id="GO:0000407">
    <property type="term" value="C:phagophore assembly site"/>
    <property type="evidence" value="ECO:0007669"/>
    <property type="project" value="TreeGrafter"/>
</dbReference>
<keyword evidence="8" id="KW-1185">Reference proteome</keyword>
<dbReference type="EMBL" id="UZAU01000409">
    <property type="status" value="NOT_ANNOTATED_CDS"/>
    <property type="molecule type" value="Genomic_DNA"/>
</dbReference>
<feature type="compositionally biased region" description="Basic and acidic residues" evidence="3">
    <location>
        <begin position="36"/>
        <end position="51"/>
    </location>
</feature>
<sequence length="1214" mass="136090">MEKNKVKVEQEIPAHEKRARAKSKWLEDFVMLERHRKLNEKDVEPKANRHLEKSKRKKEHNVGVGKYVQVPFDDDISIRKEKKKKGEKSPRKGKLKNTENNNALIENTDQIDSETADGSNEQHGRSNKSLKKKKYQNSSKEDDSAQDQIEDTQNEVSHGPSTDEPILKRKKGKSKEAKKNKKKLKKDHDSLKELKSLEKEEVINEDDVYLISSGDEDCSKGMKKWITKYHESRPGLTILQERIDEFITVHEAKLEEERKEREARVAEGGWTVVTHHKGRKKTTDAESGITVGSVAQAVADNKLAKKKTNEVGLDFYRFQRKESQRNGDRPPALENLNFWHRNVMDPMIIDIILVHEGLNSSSVDNLYTGSTVGTPVETVIERWVVQYESPRVVAPQSGEISVSYKKTYQKSIVLLRALCSLMRLLPAHKIFKQLTSSSHTYNFDIIYKVSSFGDPFTRPEEKFMEEYSFMPVEAFPGRLCMSVTYHSSISDFNLEPSTAMPPKIIKDYVGSPATDPMRSFPASDKGVRATSFPLRGVQSSSPVPAERPHSWTSGFHRPGPFVQNQTLFGSPPAYRPSPTSSDFPSSPNDIHSETAPVSIPSTMTTRGSRYLSSNFSDPSRNSLPPLSPRSTRNDNSSQESPSGIRSLRRLDPSRAGETPTGNSNHFSGPKAIKDSRDDSGRFSGPLSSSGSPRVGFSPGSGRLSFQDDMDDIGFSCPFDVDDLPDFHHSQNLPGRKPSDPASQSLPMVRKSQSHDAAVGVLVHMLRNAPPLRQDSSCYSTNSFKAEPDGGITTASGFFVPRKAADALEELRSYREMKDLLLSKSGTRQRLENDLELAQQIAFAPPSPLPLKSQVISDLPIELGFDEKVNCLINLQSRSIFHKVEGGGLMALLRKCLESESDNTISVLSGYVDHFESLECEDVGWGCGWRNIQMLSSHLFHQRQEEVKGVLFGGQGFIPDIPSLQRWLEIAWEKGFDQPGSEHFNGKIYGLEKWIGTTECATLLRSFGLRAMIVDFGPKELESLYLSVPGSSTGVEGKSEGNGVKRRGIQVYGPMDRFVVKKNHCSSSQADSNVQEKSCSSSDITNKNEGQQVLVDWIWNYFSDSNKPGNGRVIVSEKAPLYFQHDGHSRTIVGIQIKHQRNGVKQHNLLILDPAHRTAALEKSLKRKVGWQRLIKRGVHTLKKPQYQLCYVEPGVATLEEMELLKTINSVFLEL</sequence>
<evidence type="ECO:0000256" key="1">
    <source>
        <dbReference type="ARBA" id="ARBA00022801"/>
    </source>
</evidence>
<dbReference type="GO" id="GO:0034497">
    <property type="term" value="P:protein localization to phagophore assembly site"/>
    <property type="evidence" value="ECO:0007669"/>
    <property type="project" value="TreeGrafter"/>
</dbReference>
<protein>
    <submittedName>
        <fullName evidence="7">Uncharacterized protein</fullName>
    </submittedName>
</protein>
<dbReference type="Proteomes" id="UP000596661">
    <property type="component" value="Chromosome 5"/>
</dbReference>
<feature type="region of interest" description="Disordered" evidence="3">
    <location>
        <begin position="533"/>
        <end position="704"/>
    </location>
</feature>
<evidence type="ECO:0000313" key="8">
    <source>
        <dbReference type="Proteomes" id="UP000596661"/>
    </source>
</evidence>
<dbReference type="Pfam" id="PF10033">
    <property type="entry name" value="ATG13"/>
    <property type="match status" value="1"/>
</dbReference>
<evidence type="ECO:0000256" key="2">
    <source>
        <dbReference type="ARBA" id="ARBA00023006"/>
    </source>
</evidence>
<evidence type="ECO:0000259" key="5">
    <source>
        <dbReference type="Pfam" id="PF10033"/>
    </source>
</evidence>
<name>A0A803PS16_CANSA</name>
<dbReference type="GO" id="GO:0000423">
    <property type="term" value="P:mitophagy"/>
    <property type="evidence" value="ECO:0007669"/>
    <property type="project" value="TreeGrafter"/>
</dbReference>
<reference evidence="7" key="2">
    <citation type="submission" date="2021-03" db="UniProtKB">
        <authorList>
            <consortium name="EnsemblPlants"/>
        </authorList>
    </citation>
    <scope>IDENTIFICATION</scope>
</reference>
<feature type="compositionally biased region" description="Basic residues" evidence="3">
    <location>
        <begin position="80"/>
        <end position="95"/>
    </location>
</feature>
<dbReference type="Pfam" id="PF07910">
    <property type="entry name" value="Peptidase_C78"/>
    <property type="match status" value="2"/>
</dbReference>
<dbReference type="OMA" id="ITKYHES"/>
<feature type="compositionally biased region" description="Low complexity" evidence="3">
    <location>
        <begin position="618"/>
        <end position="630"/>
    </location>
</feature>
<dbReference type="Gene3D" id="3.90.70.130">
    <property type="match status" value="1"/>
</dbReference>
<dbReference type="GO" id="GO:0034727">
    <property type="term" value="P:piecemeal microautophagy of the nucleus"/>
    <property type="evidence" value="ECO:0007669"/>
    <property type="project" value="TreeGrafter"/>
</dbReference>
<feature type="compositionally biased region" description="Basic residues" evidence="3">
    <location>
        <begin position="168"/>
        <end position="185"/>
    </location>
</feature>
<dbReference type="InterPro" id="IPR036570">
    <property type="entry name" value="HORMA_dom_sf"/>
</dbReference>
<dbReference type="PANTHER" id="PTHR13430:SF4">
    <property type="entry name" value="AUTOPHAGY-RELATED PROTEIN 13"/>
    <property type="match status" value="1"/>
</dbReference>
<feature type="compositionally biased region" description="Polar residues" evidence="3">
    <location>
        <begin position="98"/>
        <end position="108"/>
    </location>
</feature>
<dbReference type="InterPro" id="IPR018731">
    <property type="entry name" value="Atg13_N"/>
</dbReference>
<dbReference type="Pfam" id="PF12923">
    <property type="entry name" value="RRP7"/>
    <property type="match status" value="1"/>
</dbReference>
<dbReference type="Gramene" id="evm.model.05.83">
    <property type="protein sequence ID" value="cds.evm.model.05.83"/>
    <property type="gene ID" value="evm.TU.05.83"/>
</dbReference>
<feature type="compositionally biased region" description="Basic residues" evidence="3">
    <location>
        <begin position="125"/>
        <end position="135"/>
    </location>
</feature>
<keyword evidence="2" id="KW-0072">Autophagy</keyword>
<feature type="domain" description="UFSP1/2/DUB catalytic" evidence="4">
    <location>
        <begin position="1077"/>
        <end position="1189"/>
    </location>
</feature>
<dbReference type="Gene3D" id="3.30.900.10">
    <property type="entry name" value="HORMA domain"/>
    <property type="match status" value="1"/>
</dbReference>
<organism evidence="7 8">
    <name type="scientific">Cannabis sativa</name>
    <name type="common">Hemp</name>
    <name type="synonym">Marijuana</name>
    <dbReference type="NCBI Taxonomy" id="3483"/>
    <lineage>
        <taxon>Eukaryota</taxon>
        <taxon>Viridiplantae</taxon>
        <taxon>Streptophyta</taxon>
        <taxon>Embryophyta</taxon>
        <taxon>Tracheophyta</taxon>
        <taxon>Spermatophyta</taxon>
        <taxon>Magnoliopsida</taxon>
        <taxon>eudicotyledons</taxon>
        <taxon>Gunneridae</taxon>
        <taxon>Pentapetalae</taxon>
        <taxon>rosids</taxon>
        <taxon>fabids</taxon>
        <taxon>Rosales</taxon>
        <taxon>Cannabaceae</taxon>
        <taxon>Cannabis</taxon>
    </lineage>
</organism>
<evidence type="ECO:0000256" key="3">
    <source>
        <dbReference type="SAM" id="MobiDB-lite"/>
    </source>
</evidence>
<proteinExistence type="predicted"/>
<feature type="region of interest" description="Disordered" evidence="3">
    <location>
        <begin position="1"/>
        <end position="20"/>
    </location>
</feature>
<evidence type="ECO:0000259" key="4">
    <source>
        <dbReference type="Pfam" id="PF07910"/>
    </source>
</evidence>
<dbReference type="AlphaFoldDB" id="A0A803PS16"/>
<feature type="compositionally biased region" description="Acidic residues" evidence="3">
    <location>
        <begin position="144"/>
        <end position="153"/>
    </location>
</feature>
<feature type="region of interest" description="Disordered" evidence="3">
    <location>
        <begin position="725"/>
        <end position="752"/>
    </location>
</feature>
<feature type="compositionally biased region" description="Basic and acidic residues" evidence="3">
    <location>
        <begin position="671"/>
        <end position="680"/>
    </location>
</feature>
<reference evidence="7" key="1">
    <citation type="submission" date="2018-11" db="EMBL/GenBank/DDBJ databases">
        <authorList>
            <person name="Grassa J C."/>
        </authorList>
    </citation>
    <scope>NUCLEOTIDE SEQUENCE [LARGE SCALE GENOMIC DNA]</scope>
</reference>
<dbReference type="EnsemblPlants" id="evm.model.05.83">
    <property type="protein sequence ID" value="cds.evm.model.05.83"/>
    <property type="gene ID" value="evm.TU.05.83"/>
</dbReference>
<accession>A0A803PS16</accession>
<feature type="domain" description="Autophagy-related protein 13 N-terminal" evidence="5">
    <location>
        <begin position="333"/>
        <end position="488"/>
    </location>
</feature>
<evidence type="ECO:0000313" key="7">
    <source>
        <dbReference type="EnsemblPlants" id="cds.evm.model.05.83"/>
    </source>
</evidence>
<feature type="domain" description="Ribosomal RNA-processing protein 7 C-terminal" evidence="6">
    <location>
        <begin position="231"/>
        <end position="326"/>
    </location>
</feature>
<dbReference type="InterPro" id="IPR040182">
    <property type="entry name" value="ATG13"/>
</dbReference>
<feature type="compositionally biased region" description="Basic and acidic residues" evidence="3">
    <location>
        <begin position="1"/>
        <end position="16"/>
    </location>
</feature>
<feature type="compositionally biased region" description="Low complexity" evidence="3">
    <location>
        <begin position="576"/>
        <end position="587"/>
    </location>
</feature>
<feature type="region of interest" description="Disordered" evidence="3">
    <location>
        <begin position="36"/>
        <end position="193"/>
    </location>
</feature>
<dbReference type="InterPro" id="IPR012462">
    <property type="entry name" value="UFSP1/2_DUB_cat"/>
</dbReference>
<feature type="domain" description="UFSP1/2/DUB catalytic" evidence="4">
    <location>
        <begin position="905"/>
        <end position="1017"/>
    </location>
</feature>
<dbReference type="PANTHER" id="PTHR13430">
    <property type="match status" value="1"/>
</dbReference>